<evidence type="ECO:0000313" key="2">
    <source>
        <dbReference type="Proteomes" id="UP001500121"/>
    </source>
</evidence>
<evidence type="ECO:0000313" key="1">
    <source>
        <dbReference type="EMBL" id="GAA4755974.1"/>
    </source>
</evidence>
<organism evidence="1 2">
    <name type="scientific">Amnibacterium soli</name>
    <dbReference type="NCBI Taxonomy" id="1282736"/>
    <lineage>
        <taxon>Bacteria</taxon>
        <taxon>Bacillati</taxon>
        <taxon>Actinomycetota</taxon>
        <taxon>Actinomycetes</taxon>
        <taxon>Micrococcales</taxon>
        <taxon>Microbacteriaceae</taxon>
        <taxon>Amnibacterium</taxon>
    </lineage>
</organism>
<accession>A0ABP8ZG82</accession>
<keyword evidence="2" id="KW-1185">Reference proteome</keyword>
<reference evidence="2" key="1">
    <citation type="journal article" date="2019" name="Int. J. Syst. Evol. Microbiol.">
        <title>The Global Catalogue of Microorganisms (GCM) 10K type strain sequencing project: providing services to taxonomists for standard genome sequencing and annotation.</title>
        <authorList>
            <consortium name="The Broad Institute Genomics Platform"/>
            <consortium name="The Broad Institute Genome Sequencing Center for Infectious Disease"/>
            <person name="Wu L."/>
            <person name="Ma J."/>
        </authorList>
    </citation>
    <scope>NUCLEOTIDE SEQUENCE [LARGE SCALE GENOMIC DNA]</scope>
    <source>
        <strain evidence="2">JCM 19015</strain>
    </source>
</reference>
<proteinExistence type="predicted"/>
<sequence length="55" mass="5811">MTTARTPSSDAPARTSAVVDAWEKGVVMSSDAGIVELYGKRETCLVVTVLPWVTG</sequence>
<comment type="caution">
    <text evidence="1">The sequence shown here is derived from an EMBL/GenBank/DDBJ whole genome shotgun (WGS) entry which is preliminary data.</text>
</comment>
<protein>
    <submittedName>
        <fullName evidence="1">Uncharacterized protein</fullName>
    </submittedName>
</protein>
<name>A0ABP8ZG82_9MICO</name>
<dbReference type="Proteomes" id="UP001500121">
    <property type="component" value="Unassembled WGS sequence"/>
</dbReference>
<dbReference type="EMBL" id="BAABLP010000009">
    <property type="protein sequence ID" value="GAA4755974.1"/>
    <property type="molecule type" value="Genomic_DNA"/>
</dbReference>
<gene>
    <name evidence="1" type="ORF">GCM10025783_31590</name>
</gene>